<accession>A0AAV0NQD8</accession>
<evidence type="ECO:0000256" key="1">
    <source>
        <dbReference type="ARBA" id="ARBA00022669"/>
    </source>
</evidence>
<dbReference type="PANTHER" id="PTHR34997:SF1">
    <property type="entry name" value="PEPTIDOGLYCAN-BINDING LYSIN DOMAIN"/>
    <property type="match status" value="1"/>
</dbReference>
<dbReference type="SUPFAM" id="SSF54106">
    <property type="entry name" value="LysM domain"/>
    <property type="match status" value="1"/>
</dbReference>
<dbReference type="Pfam" id="PF01476">
    <property type="entry name" value="LysM"/>
    <property type="match status" value="1"/>
</dbReference>
<evidence type="ECO:0000313" key="4">
    <source>
        <dbReference type="EMBL" id="CAI0460863.1"/>
    </source>
</evidence>
<dbReference type="PANTHER" id="PTHR34997">
    <property type="entry name" value="AM15"/>
    <property type="match status" value="1"/>
</dbReference>
<dbReference type="CDD" id="cd00118">
    <property type="entry name" value="LysM"/>
    <property type="match status" value="1"/>
</dbReference>
<dbReference type="InterPro" id="IPR018392">
    <property type="entry name" value="LysM"/>
</dbReference>
<dbReference type="SMART" id="SM00257">
    <property type="entry name" value="LysM"/>
    <property type="match status" value="1"/>
</dbReference>
<name>A0AAV0NQD8_9ROSI</name>
<evidence type="ECO:0000259" key="3">
    <source>
        <dbReference type="PROSITE" id="PS51782"/>
    </source>
</evidence>
<gene>
    <name evidence="4" type="ORF">LITE_LOCUS34674</name>
</gene>
<dbReference type="InterPro" id="IPR036779">
    <property type="entry name" value="LysM_dom_sf"/>
</dbReference>
<keyword evidence="2" id="KW-0843">Virulence</keyword>
<dbReference type="EMBL" id="CAMGYJ010000008">
    <property type="protein sequence ID" value="CAI0460863.1"/>
    <property type="molecule type" value="Genomic_DNA"/>
</dbReference>
<sequence>AECGCRLTCQKGYGAQQGDNCASVAAAHHISLSSFKAMNPGINCYYFFVGQWLCVKGTTAAL</sequence>
<feature type="non-terminal residue" evidence="4">
    <location>
        <position position="1"/>
    </location>
</feature>
<evidence type="ECO:0000313" key="5">
    <source>
        <dbReference type="Proteomes" id="UP001154282"/>
    </source>
</evidence>
<dbReference type="PROSITE" id="PS51782">
    <property type="entry name" value="LYSM"/>
    <property type="match status" value="1"/>
</dbReference>
<dbReference type="Gene3D" id="3.10.350.10">
    <property type="entry name" value="LysM domain"/>
    <property type="match status" value="1"/>
</dbReference>
<dbReference type="InterPro" id="IPR052210">
    <property type="entry name" value="LysM1-like"/>
</dbReference>
<evidence type="ECO:0000256" key="2">
    <source>
        <dbReference type="ARBA" id="ARBA00023026"/>
    </source>
</evidence>
<feature type="domain" description="LysM" evidence="3">
    <location>
        <begin position="11"/>
        <end position="55"/>
    </location>
</feature>
<reference evidence="4" key="1">
    <citation type="submission" date="2022-08" db="EMBL/GenBank/DDBJ databases">
        <authorList>
            <person name="Gutierrez-Valencia J."/>
        </authorList>
    </citation>
    <scope>NUCLEOTIDE SEQUENCE</scope>
</reference>
<keyword evidence="1" id="KW-0147">Chitin-binding</keyword>
<protein>
    <recommendedName>
        <fullName evidence="3">LysM domain-containing protein</fullName>
    </recommendedName>
</protein>
<dbReference type="GO" id="GO:0008061">
    <property type="term" value="F:chitin binding"/>
    <property type="evidence" value="ECO:0007669"/>
    <property type="project" value="UniProtKB-KW"/>
</dbReference>
<keyword evidence="5" id="KW-1185">Reference proteome</keyword>
<proteinExistence type="predicted"/>
<dbReference type="Proteomes" id="UP001154282">
    <property type="component" value="Unassembled WGS sequence"/>
</dbReference>
<organism evidence="4 5">
    <name type="scientific">Linum tenue</name>
    <dbReference type="NCBI Taxonomy" id="586396"/>
    <lineage>
        <taxon>Eukaryota</taxon>
        <taxon>Viridiplantae</taxon>
        <taxon>Streptophyta</taxon>
        <taxon>Embryophyta</taxon>
        <taxon>Tracheophyta</taxon>
        <taxon>Spermatophyta</taxon>
        <taxon>Magnoliopsida</taxon>
        <taxon>eudicotyledons</taxon>
        <taxon>Gunneridae</taxon>
        <taxon>Pentapetalae</taxon>
        <taxon>rosids</taxon>
        <taxon>fabids</taxon>
        <taxon>Malpighiales</taxon>
        <taxon>Linaceae</taxon>
        <taxon>Linum</taxon>
    </lineage>
</organism>
<dbReference type="AlphaFoldDB" id="A0AAV0NQD8"/>
<comment type="caution">
    <text evidence="4">The sequence shown here is derived from an EMBL/GenBank/DDBJ whole genome shotgun (WGS) entry which is preliminary data.</text>
</comment>